<dbReference type="InterPro" id="IPR015421">
    <property type="entry name" value="PyrdxlP-dep_Trfase_major"/>
</dbReference>
<proteinExistence type="inferred from homology"/>
<dbReference type="GO" id="GO:0005737">
    <property type="term" value="C:cytoplasm"/>
    <property type="evidence" value="ECO:0007669"/>
    <property type="project" value="TreeGrafter"/>
</dbReference>
<dbReference type="InterPro" id="IPR021115">
    <property type="entry name" value="Pyridoxal-P_BS"/>
</dbReference>
<dbReference type="InterPro" id="IPR002129">
    <property type="entry name" value="PyrdxlP-dep_de-COase"/>
</dbReference>
<dbReference type="Gene3D" id="3.40.640.10">
    <property type="entry name" value="Type I PLP-dependent aspartate aminotransferase-like (Major domain)"/>
    <property type="match status" value="1"/>
</dbReference>
<evidence type="ECO:0000313" key="13">
    <source>
        <dbReference type="Proteomes" id="UP000887116"/>
    </source>
</evidence>
<keyword evidence="8" id="KW-0456">Lyase</keyword>
<dbReference type="InterPro" id="IPR015422">
    <property type="entry name" value="PyrdxlP-dep_Trfase_small"/>
</dbReference>
<dbReference type="FunFam" id="1.20.1340.10:FF:000001">
    <property type="entry name" value="Histidine decarboxylase"/>
    <property type="match status" value="1"/>
</dbReference>
<comment type="caution">
    <text evidence="12">The sequence shown here is derived from an EMBL/GenBank/DDBJ whole genome shotgun (WGS) entry which is preliminary data.</text>
</comment>
<evidence type="ECO:0000256" key="8">
    <source>
        <dbReference type="ARBA" id="ARBA00023239"/>
    </source>
</evidence>
<organism evidence="12 13">
    <name type="scientific">Trichonephila clavata</name>
    <name type="common">Joro spider</name>
    <name type="synonym">Nephila clavata</name>
    <dbReference type="NCBI Taxonomy" id="2740835"/>
    <lineage>
        <taxon>Eukaryota</taxon>
        <taxon>Metazoa</taxon>
        <taxon>Ecdysozoa</taxon>
        <taxon>Arthropoda</taxon>
        <taxon>Chelicerata</taxon>
        <taxon>Arachnida</taxon>
        <taxon>Araneae</taxon>
        <taxon>Araneomorphae</taxon>
        <taxon>Entelegynae</taxon>
        <taxon>Araneoidea</taxon>
        <taxon>Nephilidae</taxon>
        <taxon>Trichonephila</taxon>
    </lineage>
</organism>
<dbReference type="OrthoDB" id="639767at2759"/>
<dbReference type="PANTHER" id="PTHR11999">
    <property type="entry name" value="GROUP II PYRIDOXAL-5-PHOSPHATE DECARBOXYLASE"/>
    <property type="match status" value="1"/>
</dbReference>
<keyword evidence="5" id="KW-0127">Catecholamine biosynthesis</keyword>
<evidence type="ECO:0000256" key="9">
    <source>
        <dbReference type="ARBA" id="ARBA00039946"/>
    </source>
</evidence>
<dbReference type="EC" id="4.1.1.22" evidence="4"/>
<keyword evidence="13" id="KW-1185">Reference proteome</keyword>
<dbReference type="GO" id="GO:0004398">
    <property type="term" value="F:histidine decarboxylase activity"/>
    <property type="evidence" value="ECO:0007669"/>
    <property type="project" value="UniProtKB-EC"/>
</dbReference>
<dbReference type="Gene3D" id="3.90.1150.10">
    <property type="entry name" value="Aspartate Aminotransferase, domain 1"/>
    <property type="match status" value="1"/>
</dbReference>
<dbReference type="GO" id="GO:0030170">
    <property type="term" value="F:pyridoxal phosphate binding"/>
    <property type="evidence" value="ECO:0007669"/>
    <property type="project" value="InterPro"/>
</dbReference>
<dbReference type="InterPro" id="IPR010977">
    <property type="entry name" value="Aromatic_deC"/>
</dbReference>
<dbReference type="GO" id="GO:0042423">
    <property type="term" value="P:catecholamine biosynthetic process"/>
    <property type="evidence" value="ECO:0007669"/>
    <property type="project" value="UniProtKB-KW"/>
</dbReference>
<dbReference type="FunFam" id="3.90.1150.10:FF:000018">
    <property type="entry name" value="Histidine decarboxylase"/>
    <property type="match status" value="1"/>
</dbReference>
<dbReference type="PRINTS" id="PR00800">
    <property type="entry name" value="YHDCRBOXLASE"/>
</dbReference>
<comment type="similarity">
    <text evidence="2">Belongs to the group II decarboxylase family.</text>
</comment>
<feature type="modified residue" description="N6-(pyridoxal phosphate)lysine" evidence="10">
    <location>
        <position position="303"/>
    </location>
</feature>
<dbReference type="SUPFAM" id="SSF53383">
    <property type="entry name" value="PLP-dependent transferases"/>
    <property type="match status" value="1"/>
</dbReference>
<feature type="region of interest" description="Disordered" evidence="11">
    <location>
        <begin position="575"/>
        <end position="605"/>
    </location>
</feature>
<evidence type="ECO:0000256" key="7">
    <source>
        <dbReference type="ARBA" id="ARBA00022898"/>
    </source>
</evidence>
<dbReference type="FunFam" id="3.40.640.10:FF:000025">
    <property type="entry name" value="Histidine decarboxylase"/>
    <property type="match status" value="1"/>
</dbReference>
<dbReference type="InterPro" id="IPR015424">
    <property type="entry name" value="PyrdxlP-dep_Trfase"/>
</dbReference>
<evidence type="ECO:0000256" key="2">
    <source>
        <dbReference type="ARBA" id="ARBA00009533"/>
    </source>
</evidence>
<keyword evidence="7 10" id="KW-0663">Pyridoxal phosphate</keyword>
<dbReference type="CDD" id="cd06450">
    <property type="entry name" value="DOPA_deC_like"/>
    <property type="match status" value="1"/>
</dbReference>
<name>A0A8X6FPF7_TRICU</name>
<keyword evidence="6" id="KW-0210">Decarboxylase</keyword>
<comment type="subunit">
    <text evidence="3">Homodimer.</text>
</comment>
<dbReference type="EMBL" id="BMAO01003075">
    <property type="protein sequence ID" value="GFQ85541.1"/>
    <property type="molecule type" value="Genomic_DNA"/>
</dbReference>
<evidence type="ECO:0000256" key="5">
    <source>
        <dbReference type="ARBA" id="ARBA00022584"/>
    </source>
</evidence>
<evidence type="ECO:0000256" key="1">
    <source>
        <dbReference type="ARBA" id="ARBA00001933"/>
    </source>
</evidence>
<protein>
    <recommendedName>
        <fullName evidence="9">Histidine decarboxylase</fullName>
        <ecNumber evidence="4">4.1.1.22</ecNumber>
    </recommendedName>
</protein>
<evidence type="ECO:0000256" key="4">
    <source>
        <dbReference type="ARBA" id="ARBA00012320"/>
    </source>
</evidence>
<evidence type="ECO:0000256" key="10">
    <source>
        <dbReference type="PIRSR" id="PIRSR602129-50"/>
    </source>
</evidence>
<feature type="compositionally biased region" description="Basic and acidic residues" evidence="11">
    <location>
        <begin position="584"/>
        <end position="605"/>
    </location>
</feature>
<evidence type="ECO:0000256" key="3">
    <source>
        <dbReference type="ARBA" id="ARBA00011738"/>
    </source>
</evidence>
<dbReference type="Gene3D" id="1.20.1340.10">
    <property type="entry name" value="dopa decarboxylase, N-terminal domain"/>
    <property type="match status" value="1"/>
</dbReference>
<dbReference type="PANTHER" id="PTHR11999:SF68">
    <property type="entry name" value="HISTIDINE DECARBOXYLASE"/>
    <property type="match status" value="1"/>
</dbReference>
<gene>
    <name evidence="12" type="primary">Hdc</name>
    <name evidence="12" type="ORF">TNCT_66471</name>
</gene>
<evidence type="ECO:0000313" key="12">
    <source>
        <dbReference type="EMBL" id="GFQ85541.1"/>
    </source>
</evidence>
<accession>A0A8X6FPF7</accession>
<dbReference type="AlphaFoldDB" id="A0A8X6FPF7"/>
<dbReference type="Proteomes" id="UP000887116">
    <property type="component" value="Unassembled WGS sequence"/>
</dbReference>
<evidence type="ECO:0000256" key="6">
    <source>
        <dbReference type="ARBA" id="ARBA00022793"/>
    </source>
</evidence>
<comment type="cofactor">
    <cofactor evidence="1 10">
        <name>pyridoxal 5'-phosphate</name>
        <dbReference type="ChEBI" id="CHEBI:597326"/>
    </cofactor>
</comment>
<sequence>MDLEEYRIQGKIMVDYIANYLGNIRKRRVFPDVKPGYMRSLLPESAPEDGESFHDIFEDVEKVIMPGITHWQSPQMHAYFPALNSPASLLGDMLADGLGCLAFTWASSPACTELEMVVMDWLAKIIGLPAVFLHSSNCKGGGVIQTTASESTLIGLLAARTQMFQNYREKDGQINEADLNTRLVGYTSDQAHSSVEKAGLIGLVKMRYLESDSNLSMRGETLTTAIRRDREKGLIPFFVCATLGTTGACAFDDLKEIGQICDEENLWLHVDAAYAGSAFVCPEFRHWMDGIEYADSFAFNPSKWLMVHFDCTAMWVKNSERLHRTFNVDPLYLKHENTGLAVDFTHWQISLSKRFRALKLWFVLRNYGIKGLQKHIRHSVKLAKEFEELVHDDDRFEVPAKRHLGLVTFRVKGENELTENLLKKINSSGRLHCVPSSLKGKYVIRFTVTSPQTTSRDIQNDWSFIQIMCSQILNESPSGRRPISMAEIKKRNPSFGTSLLLSNSPMTPKFMNASYVAIFEPGEDIKEFLDRNNSFRIVNKDSPVLQRRLKGLVRGERQFSLDSHIDLMVAANSKKSQRKSVTSIEEHSLGEDSDERSSPDDTARCDKCGQIISL</sequence>
<dbReference type="GO" id="GO:0001694">
    <property type="term" value="P:histamine biosynthetic process"/>
    <property type="evidence" value="ECO:0007669"/>
    <property type="project" value="TreeGrafter"/>
</dbReference>
<dbReference type="PROSITE" id="PS00392">
    <property type="entry name" value="DDC_GAD_HDC_YDC"/>
    <property type="match status" value="1"/>
</dbReference>
<reference evidence="12" key="1">
    <citation type="submission" date="2020-07" db="EMBL/GenBank/DDBJ databases">
        <title>Multicomponent nature underlies the extraordinary mechanical properties of spider dragline silk.</title>
        <authorList>
            <person name="Kono N."/>
            <person name="Nakamura H."/>
            <person name="Mori M."/>
            <person name="Yoshida Y."/>
            <person name="Ohtoshi R."/>
            <person name="Malay A.D."/>
            <person name="Moran D.A.P."/>
            <person name="Tomita M."/>
            <person name="Numata K."/>
            <person name="Arakawa K."/>
        </authorList>
    </citation>
    <scope>NUCLEOTIDE SEQUENCE</scope>
</reference>
<dbReference type="GO" id="GO:0006548">
    <property type="term" value="P:L-histidine catabolic process"/>
    <property type="evidence" value="ECO:0007669"/>
    <property type="project" value="TreeGrafter"/>
</dbReference>
<dbReference type="Pfam" id="PF00282">
    <property type="entry name" value="Pyridoxal_deC"/>
    <property type="match status" value="1"/>
</dbReference>
<evidence type="ECO:0000256" key="11">
    <source>
        <dbReference type="SAM" id="MobiDB-lite"/>
    </source>
</evidence>